<keyword evidence="3" id="KW-1284">Encapsulin nanocompartment</keyword>
<evidence type="ECO:0000256" key="2">
    <source>
        <dbReference type="ARBA" id="ARBA00033743"/>
    </source>
</evidence>
<dbReference type="eggNOG" id="COG1659">
    <property type="taxonomic scope" value="Bacteria"/>
</dbReference>
<comment type="similarity">
    <text evidence="2">Belongs to the encapsulin family. Family 1 subfamily.</text>
</comment>
<dbReference type="OrthoDB" id="2922at2"/>
<dbReference type="Proteomes" id="UP000005730">
    <property type="component" value="Chromosome"/>
</dbReference>
<evidence type="ECO:0000313" key="5">
    <source>
        <dbReference type="Proteomes" id="UP000005730"/>
    </source>
</evidence>
<dbReference type="InterPro" id="IPR051429">
    <property type="entry name" value="Encapsulin_nc"/>
</dbReference>
<dbReference type="HOGENOM" id="CLU_089875_1_0_0"/>
<dbReference type="PANTHER" id="PTHR37165:SF1">
    <property type="entry name" value="TYPE 1 ENCAPSULIN SHELL PROTEIN"/>
    <property type="match status" value="1"/>
</dbReference>
<evidence type="ECO:0000256" key="3">
    <source>
        <dbReference type="ARBA" id="ARBA00033787"/>
    </source>
</evidence>
<dbReference type="EMBL" id="CM001377">
    <property type="protein sequence ID" value="EHM10924.1"/>
    <property type="molecule type" value="Genomic_DNA"/>
</dbReference>
<dbReference type="NCBIfam" id="NF041155">
    <property type="entry name" value="encap_f1"/>
    <property type="match status" value="1"/>
</dbReference>
<dbReference type="Gene3D" id="3.30.2320.10">
    <property type="entry name" value="hypothetical protein PF0899 domain"/>
    <property type="match status" value="1"/>
</dbReference>
<dbReference type="Gene3D" id="3.30.2400.30">
    <property type="match status" value="1"/>
</dbReference>
<dbReference type="Pfam" id="PF04454">
    <property type="entry name" value="Linocin_M18"/>
    <property type="match status" value="1"/>
</dbReference>
<dbReference type="STRING" id="926567.TheveDRAFT_1806"/>
<dbReference type="MEROPS" id="U56.001"/>
<name>H0URF5_9BACT</name>
<keyword evidence="5" id="KW-1185">Reference proteome</keyword>
<reference evidence="4 5" key="1">
    <citation type="submission" date="2011-10" db="EMBL/GenBank/DDBJ databases">
        <title>The Noncontiguous Finished genome of Thermanaerovibrio velox DSM 12556.</title>
        <authorList>
            <consortium name="US DOE Joint Genome Institute (JGI-PGF)"/>
            <person name="Lucas S."/>
            <person name="Copeland A."/>
            <person name="Lapidus A."/>
            <person name="Glavina del Rio T."/>
            <person name="Dalin E."/>
            <person name="Tice H."/>
            <person name="Bruce D."/>
            <person name="Goodwin L."/>
            <person name="Pitluck S."/>
            <person name="Peters L."/>
            <person name="Mikhailova N."/>
            <person name="Teshima H."/>
            <person name="Kyrpides N."/>
            <person name="Mavromatis K."/>
            <person name="Ivanova N."/>
            <person name="Markowitz V."/>
            <person name="Cheng J.-F."/>
            <person name="Hugenholtz P."/>
            <person name="Woyke T."/>
            <person name="Wu D."/>
            <person name="Spring S."/>
            <person name="Brambilla E.-M."/>
            <person name="Klenk H.-P."/>
            <person name="Eisen J.A."/>
        </authorList>
    </citation>
    <scope>NUCLEOTIDE SEQUENCE [LARGE SCALE GENOMIC DNA]</scope>
    <source>
        <strain evidence="4 5">DSM 12556</strain>
    </source>
</reference>
<protein>
    <submittedName>
        <fullName evidence="4">Uncharacterized protein, linocin/CFP29</fullName>
    </submittedName>
</protein>
<comment type="subcellular location">
    <subcellularLocation>
        <location evidence="1">Encapsulin nanocompartment</location>
    </subcellularLocation>
</comment>
<dbReference type="InterPro" id="IPR007544">
    <property type="entry name" value="ENCAP"/>
</dbReference>
<evidence type="ECO:0000313" key="4">
    <source>
        <dbReference type="EMBL" id="EHM10924.1"/>
    </source>
</evidence>
<sequence>MDILKRSFAPISEEAWRVLDDQARVVLKDNLSARRFVDVVGPMGWDFHGFGTGKLVLPEGQQKGAVQYGIRQFQPMVEARVSFEMNIWDLDDIVRGAKDVDLSPLEEAARKIAAFEERAVYHGLEDGCIEGLFKGAAASMDLNLSKSKDMIAGVAKAVRSMETLVKGPFALVGGDKLFSAIDSFYEPYPMRKNLLSLVEKLVYAPLLDGALLVSLAGGYTELALGQDLSLGYESHDSSVVRLFFTETFAFRILEPRAVTVLKLK</sequence>
<dbReference type="RefSeq" id="WP_006584418.1">
    <property type="nucleotide sequence ID" value="NZ_CM001377.1"/>
</dbReference>
<dbReference type="PIRSF" id="PIRSF019254">
    <property type="entry name" value="CFP29"/>
    <property type="match status" value="1"/>
</dbReference>
<organism evidence="4 5">
    <name type="scientific">Thermanaerovibrio velox DSM 12556</name>
    <dbReference type="NCBI Taxonomy" id="926567"/>
    <lineage>
        <taxon>Bacteria</taxon>
        <taxon>Thermotogati</taxon>
        <taxon>Synergistota</taxon>
        <taxon>Synergistia</taxon>
        <taxon>Synergistales</taxon>
        <taxon>Synergistaceae</taxon>
        <taxon>Thermanaerovibrio</taxon>
    </lineage>
</organism>
<dbReference type="AlphaFoldDB" id="H0URF5"/>
<evidence type="ECO:0000256" key="1">
    <source>
        <dbReference type="ARBA" id="ARBA00033738"/>
    </source>
</evidence>
<accession>H0URF5</accession>
<proteinExistence type="inferred from homology"/>
<gene>
    <name evidence="4" type="ORF">TheveDRAFT_1806</name>
</gene>
<dbReference type="PANTHER" id="PTHR37165">
    <property type="entry name" value="PEPTIDASE U56 FAMILY"/>
    <property type="match status" value="1"/>
</dbReference>
<dbReference type="GO" id="GO:0140737">
    <property type="term" value="C:encapsulin nanocompartment"/>
    <property type="evidence" value="ECO:0007669"/>
    <property type="project" value="UniProtKB-SubCell"/>
</dbReference>